<reference evidence="1 2" key="1">
    <citation type="journal article" date="2020" name="Front. Microbiol.">
        <title>Design of Bacterial Strain-Specific qPCR Assays Using NGS Data and Publicly Available Resources and Its Application to Track Biocontrol Strains.</title>
        <authorList>
            <person name="Hernandez I."/>
            <person name="Sant C."/>
            <person name="Martinez R."/>
            <person name="Fernandez C."/>
        </authorList>
    </citation>
    <scope>NUCLEOTIDE SEQUENCE [LARGE SCALE GENOMIC DNA]</scope>
    <source>
        <strain evidence="1 2">B24</strain>
    </source>
</reference>
<organism evidence="1 2">
    <name type="scientific">Microbacterium esteraromaticum</name>
    <dbReference type="NCBI Taxonomy" id="57043"/>
    <lineage>
        <taxon>Bacteria</taxon>
        <taxon>Bacillati</taxon>
        <taxon>Actinomycetota</taxon>
        <taxon>Actinomycetes</taxon>
        <taxon>Micrococcales</taxon>
        <taxon>Microbacteriaceae</taxon>
        <taxon>Microbacterium</taxon>
    </lineage>
</organism>
<name>A0A7D8AK39_9MICO</name>
<dbReference type="AlphaFoldDB" id="A0A7D8AK39"/>
<dbReference type="RefSeq" id="WP_182252827.1">
    <property type="nucleotide sequence ID" value="NZ_CP043732.1"/>
</dbReference>
<protein>
    <submittedName>
        <fullName evidence="1">Uncharacterized protein</fullName>
    </submittedName>
</protein>
<dbReference type="Proteomes" id="UP000515708">
    <property type="component" value="Chromosome"/>
</dbReference>
<evidence type="ECO:0000313" key="2">
    <source>
        <dbReference type="Proteomes" id="UP000515708"/>
    </source>
</evidence>
<gene>
    <name evidence="1" type="ORF">FVO59_11865</name>
</gene>
<sequence>MIYKPNQRVAYYRVTGKSERCPAQVEIGGVLIDKLRGKATTWDFYNSRTGATGWVAGECIGYARVDPQTMKPVPEPALQLVLDGMREATPKEQADDHR</sequence>
<dbReference type="EMBL" id="CP043732">
    <property type="protein sequence ID" value="QMU97825.1"/>
    <property type="molecule type" value="Genomic_DNA"/>
</dbReference>
<proteinExistence type="predicted"/>
<evidence type="ECO:0000313" key="1">
    <source>
        <dbReference type="EMBL" id="QMU97825.1"/>
    </source>
</evidence>
<accession>A0A7D8AK39</accession>